<reference evidence="3 4" key="1">
    <citation type="submission" date="2016-04" db="EMBL/GenBank/DDBJ databases">
        <title>Evolutionary innovation and constraint leading to complex multicellularity in the Ascomycota.</title>
        <authorList>
            <person name="Cisse O."/>
            <person name="Nguyen A."/>
            <person name="Hewitt D.A."/>
            <person name="Jedd G."/>
            <person name="Stajich J.E."/>
        </authorList>
    </citation>
    <scope>NUCLEOTIDE SEQUENCE [LARGE SCALE GENOMIC DNA]</scope>
    <source>
        <strain evidence="3 4">DAH-3</strain>
    </source>
</reference>
<evidence type="ECO:0000259" key="2">
    <source>
        <dbReference type="Pfam" id="PF25484"/>
    </source>
</evidence>
<feature type="signal peptide" evidence="1">
    <location>
        <begin position="1"/>
        <end position="20"/>
    </location>
</feature>
<name>A0A1U7LPE5_NEOID</name>
<proteinExistence type="predicted"/>
<dbReference type="InterPro" id="IPR057229">
    <property type="entry name" value="DUF7907"/>
</dbReference>
<gene>
    <name evidence="3" type="ORF">NEOLI_004919</name>
</gene>
<evidence type="ECO:0000256" key="1">
    <source>
        <dbReference type="SAM" id="SignalP"/>
    </source>
</evidence>
<keyword evidence="4" id="KW-1185">Reference proteome</keyword>
<keyword evidence="1" id="KW-0732">Signal</keyword>
<feature type="domain" description="DUF7907" evidence="2">
    <location>
        <begin position="30"/>
        <end position="180"/>
    </location>
</feature>
<organism evidence="3 4">
    <name type="scientific">Neolecta irregularis (strain DAH-3)</name>
    <dbReference type="NCBI Taxonomy" id="1198029"/>
    <lineage>
        <taxon>Eukaryota</taxon>
        <taxon>Fungi</taxon>
        <taxon>Dikarya</taxon>
        <taxon>Ascomycota</taxon>
        <taxon>Taphrinomycotina</taxon>
        <taxon>Neolectales</taxon>
        <taxon>Neolectaceae</taxon>
        <taxon>Neolecta</taxon>
    </lineage>
</organism>
<dbReference type="Proteomes" id="UP000186594">
    <property type="component" value="Unassembled WGS sequence"/>
</dbReference>
<evidence type="ECO:0000313" key="4">
    <source>
        <dbReference type="Proteomes" id="UP000186594"/>
    </source>
</evidence>
<feature type="chain" id="PRO_5012097925" description="DUF7907 domain-containing protein" evidence="1">
    <location>
        <begin position="21"/>
        <end position="182"/>
    </location>
</feature>
<evidence type="ECO:0000313" key="3">
    <source>
        <dbReference type="EMBL" id="OLL24525.1"/>
    </source>
</evidence>
<dbReference type="EMBL" id="LXFE01000751">
    <property type="protein sequence ID" value="OLL24525.1"/>
    <property type="molecule type" value="Genomic_DNA"/>
</dbReference>
<sequence>MKSIIATLIVSFGFIALHGSSEISPPFGPTFYLKTSKCSKSEYNGLFLSGYHVGPTENFVTLSGRSQAANLTSDCPTHTVAQVITVTGPKGVLEPVPLQFAVDDQKEGTNVTPLYFVSKQSPGLWTFDCDNFLMFNGSLDAFAYCNSQILFGKQVWGINLRTQAGALTNKECYPIVLQAVFG</sequence>
<accession>A0A1U7LPE5</accession>
<dbReference type="Pfam" id="PF25484">
    <property type="entry name" value="DUF7907"/>
    <property type="match status" value="1"/>
</dbReference>
<protein>
    <recommendedName>
        <fullName evidence="2">DUF7907 domain-containing protein</fullName>
    </recommendedName>
</protein>
<dbReference type="AlphaFoldDB" id="A0A1U7LPE5"/>
<comment type="caution">
    <text evidence="3">The sequence shown here is derived from an EMBL/GenBank/DDBJ whole genome shotgun (WGS) entry which is preliminary data.</text>
</comment>